<feature type="domain" description="DRTGG" evidence="2">
    <location>
        <begin position="215"/>
        <end position="318"/>
    </location>
</feature>
<dbReference type="Gene3D" id="3.40.1390.20">
    <property type="entry name" value="HprK N-terminal domain-like"/>
    <property type="match status" value="1"/>
</dbReference>
<protein>
    <submittedName>
        <fullName evidence="3">Phosphotransacetylase BioD-like protein</fullName>
    </submittedName>
</protein>
<dbReference type="InterPro" id="IPR050500">
    <property type="entry name" value="Phos_Acetyltrans/Butyryltrans"/>
</dbReference>
<dbReference type="Pfam" id="PF07085">
    <property type="entry name" value="DRTGG"/>
    <property type="match status" value="1"/>
</dbReference>
<dbReference type="InterPro" id="IPR027417">
    <property type="entry name" value="P-loop_NTPase"/>
</dbReference>
<evidence type="ECO:0000259" key="2">
    <source>
        <dbReference type="Pfam" id="PF07085"/>
    </source>
</evidence>
<sequence>MKVIYIGSTVPFSGKGLITLGIGKYFLEKKLKVGYFKPLGTTPYRVETDIVTDRLAYFIYQSLGLKDDLSYISPVLLDYELMVKAVRGEIGELMSEVKKTFEVIATRKDIVIIGGSETVWQGAFLGISGVDIIRALNAQLILVDKYTGTSFLDNITEIKKILKEDFRGIVLNHIKEEQRLDITELIVPWLEKREIPVLGLIPYDSFLSAVKVSELNEKLGGQLLSGYQGANNFVQNYLVGGMEVDKFTEYLRNSLNPGVIVGGDRADIQLVAIEEGVKCLILTGNLIPNNIILSKADQKNVPIILVGDDTYTVAQKVRDIAARVSLKEKEKEERGLALTQKYLDFKRLEQVLL</sequence>
<dbReference type="InterPro" id="IPR028979">
    <property type="entry name" value="Ser_kin/Pase_Hpr-like_N_sf"/>
</dbReference>
<dbReference type="OrthoDB" id="9769095at2"/>
<dbReference type="EMBL" id="CP013015">
    <property type="protein sequence ID" value="AMM41469.1"/>
    <property type="molecule type" value="Genomic_DNA"/>
</dbReference>
<evidence type="ECO:0000256" key="1">
    <source>
        <dbReference type="ARBA" id="ARBA00011643"/>
    </source>
</evidence>
<dbReference type="Gene3D" id="3.40.50.300">
    <property type="entry name" value="P-loop containing nucleotide triphosphate hydrolases"/>
    <property type="match status" value="1"/>
</dbReference>
<comment type="subunit">
    <text evidence="1">Homohexamer.</text>
</comment>
<organism evidence="3 4">
    <name type="scientific">Desulfofervidus auxilii</name>
    <dbReference type="NCBI Taxonomy" id="1621989"/>
    <lineage>
        <taxon>Bacteria</taxon>
        <taxon>Pseudomonadati</taxon>
        <taxon>Thermodesulfobacteriota</taxon>
        <taxon>Candidatus Desulfofervidia</taxon>
        <taxon>Candidatus Desulfofervidales</taxon>
        <taxon>Candidatus Desulfofervidaceae</taxon>
        <taxon>Candidatus Desulfofervidus</taxon>
    </lineage>
</organism>
<dbReference type="RefSeq" id="WP_066063855.1">
    <property type="nucleotide sequence ID" value="NZ_CP013015.1"/>
</dbReference>
<dbReference type="InterPro" id="IPR010766">
    <property type="entry name" value="DRTGG"/>
</dbReference>
<evidence type="ECO:0000313" key="3">
    <source>
        <dbReference type="EMBL" id="AMM41469.1"/>
    </source>
</evidence>
<dbReference type="KEGG" id="daw:HS1_001675"/>
<keyword evidence="4" id="KW-1185">Reference proteome</keyword>
<dbReference type="PANTHER" id="PTHR43356:SF2">
    <property type="entry name" value="PHOSPHATE ACETYLTRANSFERASE"/>
    <property type="match status" value="1"/>
</dbReference>
<dbReference type="Pfam" id="PF13500">
    <property type="entry name" value="AAA_26"/>
    <property type="match status" value="1"/>
</dbReference>
<dbReference type="PANTHER" id="PTHR43356">
    <property type="entry name" value="PHOSPHATE ACETYLTRANSFERASE"/>
    <property type="match status" value="1"/>
</dbReference>
<gene>
    <name evidence="3" type="ORF">HS1_001675</name>
</gene>
<name>A0A7U4TI01_DESA2</name>
<reference evidence="3 4" key="1">
    <citation type="submission" date="2015-10" db="EMBL/GenBank/DDBJ databases">
        <title>Candidatus Desulfofervidus auxilii, a hydrogenotrophic sulfate-reducing bacterium involved in the thermophilic anaerobic oxidation of methane.</title>
        <authorList>
            <person name="Krukenberg V."/>
            <person name="Richter M."/>
            <person name="Wegener G."/>
        </authorList>
    </citation>
    <scope>NUCLEOTIDE SEQUENCE [LARGE SCALE GENOMIC DNA]</scope>
    <source>
        <strain evidence="3 4">HS1</strain>
    </source>
</reference>
<accession>A0A7U4TI01</accession>
<dbReference type="Proteomes" id="UP000070560">
    <property type="component" value="Chromosome"/>
</dbReference>
<dbReference type="AlphaFoldDB" id="A0A7U4TI01"/>
<dbReference type="SUPFAM" id="SSF75138">
    <property type="entry name" value="HprK N-terminal domain-like"/>
    <property type="match status" value="1"/>
</dbReference>
<evidence type="ECO:0000313" key="4">
    <source>
        <dbReference type="Proteomes" id="UP000070560"/>
    </source>
</evidence>
<dbReference type="CDD" id="cd03109">
    <property type="entry name" value="DTBS"/>
    <property type="match status" value="1"/>
</dbReference>
<proteinExistence type="predicted"/>
<dbReference type="SUPFAM" id="SSF52540">
    <property type="entry name" value="P-loop containing nucleoside triphosphate hydrolases"/>
    <property type="match status" value="1"/>
</dbReference>